<evidence type="ECO:0000256" key="5">
    <source>
        <dbReference type="ARBA" id="ARBA00022643"/>
    </source>
</evidence>
<evidence type="ECO:0000256" key="2">
    <source>
        <dbReference type="ARBA" id="ARBA00002790"/>
    </source>
</evidence>
<dbReference type="Proteomes" id="UP000034231">
    <property type="component" value="Unassembled WGS sequence"/>
</dbReference>
<gene>
    <name evidence="16" type="ORF">US68_C0011G0015</name>
</gene>
<comment type="function">
    <text evidence="2 12">Catalyzes the synthesis of 5,6-dihydrouridine (D), a modified base found in the D-loop of most tRNAs, via the reduction of the C5-C6 double bond in target uridines.</text>
</comment>
<evidence type="ECO:0000256" key="9">
    <source>
        <dbReference type="ARBA" id="ARBA00023002"/>
    </source>
</evidence>
<evidence type="ECO:0000313" key="17">
    <source>
        <dbReference type="Proteomes" id="UP000034231"/>
    </source>
</evidence>
<dbReference type="AlphaFoldDB" id="A0A0G0I319"/>
<dbReference type="InterPro" id="IPR024036">
    <property type="entry name" value="tRNA-dHydroUridine_Synthase_C"/>
</dbReference>
<protein>
    <recommendedName>
        <fullName evidence="12">tRNA-dihydrouridine synthase</fullName>
        <ecNumber evidence="12">1.3.1.-</ecNumber>
    </recommendedName>
</protein>
<sequence length="346" mass="38526">MSLRDLLKSQKIVALSPLDGITDEAFRITQCQIAKPDLIFTEFVSAEGLAHSAVKLFDTLLYSNQERPIIGQLFGKDPDSFYTAAVILCYLGFDGIDVNFGCPAKTVTQHGSGASLIDKPELAGQIIKSVQKAVSDFSKEKVSLKDLKLKEKVFKVIERNLKYSEFSGKIIPTISVKTRLGISADTTDTWIPFLLSHHLDFLTLHGRTLKQGYSGTANWDSIAKAAKLAKKAGTIFFGNGDVESRSQALDYCKKYGVNGVLIGRAAMGNPWAFNDKKPDLREKFSAMLLHAKNFTDIFPARRFDPLRRHFLLYVSGHPAAKELRMEIVKLTSIDQLYALEERLLNC</sequence>
<dbReference type="InterPro" id="IPR035587">
    <property type="entry name" value="DUS-like_FMN-bd"/>
</dbReference>
<dbReference type="PIRSF" id="PIRSF006621">
    <property type="entry name" value="Dus"/>
    <property type="match status" value="1"/>
</dbReference>
<proteinExistence type="inferred from homology"/>
<evidence type="ECO:0000313" key="16">
    <source>
        <dbReference type="EMBL" id="KKQ49708.1"/>
    </source>
</evidence>
<evidence type="ECO:0000256" key="3">
    <source>
        <dbReference type="ARBA" id="ARBA00022555"/>
    </source>
</evidence>
<feature type="domain" description="DUS-like FMN-binding" evidence="15">
    <location>
        <begin position="15"/>
        <end position="158"/>
    </location>
</feature>
<keyword evidence="6 12" id="KW-0819">tRNA processing</keyword>
<feature type="binding site" evidence="14">
    <location>
        <position position="145"/>
    </location>
    <ligand>
        <name>FMN</name>
        <dbReference type="ChEBI" id="CHEBI:58210"/>
    </ligand>
</feature>
<keyword evidence="9 12" id="KW-0560">Oxidoreductase</keyword>
<evidence type="ECO:0000256" key="11">
    <source>
        <dbReference type="ARBA" id="ARBA00048802"/>
    </source>
</evidence>
<evidence type="ECO:0000256" key="8">
    <source>
        <dbReference type="ARBA" id="ARBA00022884"/>
    </source>
</evidence>
<evidence type="ECO:0000256" key="10">
    <source>
        <dbReference type="ARBA" id="ARBA00048205"/>
    </source>
</evidence>
<keyword evidence="8" id="KW-0694">RNA-binding</keyword>
<evidence type="ECO:0000256" key="14">
    <source>
        <dbReference type="PIRSR" id="PIRSR006621-2"/>
    </source>
</evidence>
<keyword evidence="7" id="KW-0521">NADP</keyword>
<evidence type="ECO:0000256" key="1">
    <source>
        <dbReference type="ARBA" id="ARBA00001917"/>
    </source>
</evidence>
<keyword evidence="14" id="KW-0547">Nucleotide-binding</keyword>
<evidence type="ECO:0000256" key="7">
    <source>
        <dbReference type="ARBA" id="ARBA00022857"/>
    </source>
</evidence>
<feature type="domain" description="DUS-like FMN-binding" evidence="15">
    <location>
        <begin position="174"/>
        <end position="333"/>
    </location>
</feature>
<dbReference type="PROSITE" id="PS01136">
    <property type="entry name" value="UPF0034"/>
    <property type="match status" value="1"/>
</dbReference>
<dbReference type="GO" id="GO:0000049">
    <property type="term" value="F:tRNA binding"/>
    <property type="evidence" value="ECO:0007669"/>
    <property type="project" value="UniProtKB-KW"/>
</dbReference>
<evidence type="ECO:0000256" key="6">
    <source>
        <dbReference type="ARBA" id="ARBA00022694"/>
    </source>
</evidence>
<keyword evidence="4 12" id="KW-0285">Flavoprotein</keyword>
<dbReference type="CDD" id="cd02801">
    <property type="entry name" value="DUS_like_FMN"/>
    <property type="match status" value="1"/>
</dbReference>
<dbReference type="EMBL" id="LBTX01000011">
    <property type="protein sequence ID" value="KKQ49708.1"/>
    <property type="molecule type" value="Genomic_DNA"/>
</dbReference>
<comment type="caution">
    <text evidence="16">The sequence shown here is derived from an EMBL/GenBank/DDBJ whole genome shotgun (WGS) entry which is preliminary data.</text>
</comment>
<dbReference type="PANTHER" id="PTHR45846:SF1">
    <property type="entry name" value="TRNA-DIHYDROURIDINE(47) SYNTHASE [NAD(P)(+)]-LIKE"/>
    <property type="match status" value="1"/>
</dbReference>
<dbReference type="GO" id="GO:0050660">
    <property type="term" value="F:flavin adenine dinucleotide binding"/>
    <property type="evidence" value="ECO:0007669"/>
    <property type="project" value="InterPro"/>
</dbReference>
<keyword evidence="3" id="KW-0820">tRNA-binding</keyword>
<comment type="cofactor">
    <cofactor evidence="1 12 14">
        <name>FMN</name>
        <dbReference type="ChEBI" id="CHEBI:58210"/>
    </cofactor>
</comment>
<keyword evidence="5 12" id="KW-0288">FMN</keyword>
<evidence type="ECO:0000256" key="12">
    <source>
        <dbReference type="PIRNR" id="PIRNR006621"/>
    </source>
</evidence>
<evidence type="ECO:0000256" key="13">
    <source>
        <dbReference type="PIRSR" id="PIRSR006621-1"/>
    </source>
</evidence>
<comment type="similarity">
    <text evidence="12">Belongs to the dus family.</text>
</comment>
<feature type="binding site" evidence="14">
    <location>
        <begin position="263"/>
        <end position="264"/>
    </location>
    <ligand>
        <name>FMN</name>
        <dbReference type="ChEBI" id="CHEBI:58210"/>
    </ligand>
</feature>
<organism evidence="16 17">
    <name type="scientific">Candidatus Shapirobacteria bacterium GW2011_GWE1_38_10</name>
    <dbReference type="NCBI Taxonomy" id="1618488"/>
    <lineage>
        <taxon>Bacteria</taxon>
        <taxon>Candidatus Shapironibacteriota</taxon>
    </lineage>
</organism>
<feature type="active site" description="Proton donor" evidence="13">
    <location>
        <position position="102"/>
    </location>
</feature>
<dbReference type="InterPro" id="IPR001269">
    <property type="entry name" value="DUS_fam"/>
</dbReference>
<reference evidence="16 17" key="1">
    <citation type="journal article" date="2015" name="Nature">
        <title>rRNA introns, odd ribosomes, and small enigmatic genomes across a large radiation of phyla.</title>
        <authorList>
            <person name="Brown C.T."/>
            <person name="Hug L.A."/>
            <person name="Thomas B.C."/>
            <person name="Sharon I."/>
            <person name="Castelle C.J."/>
            <person name="Singh A."/>
            <person name="Wilkins M.J."/>
            <person name="Williams K.H."/>
            <person name="Banfield J.F."/>
        </authorList>
    </citation>
    <scope>NUCLEOTIDE SEQUENCE [LARGE SCALE GENOMIC DNA]</scope>
</reference>
<evidence type="ECO:0000256" key="4">
    <source>
        <dbReference type="ARBA" id="ARBA00022630"/>
    </source>
</evidence>
<dbReference type="Gene3D" id="1.10.1200.80">
    <property type="entry name" value="Putative flavin oxidoreducatase, domain 2"/>
    <property type="match status" value="1"/>
</dbReference>
<dbReference type="EC" id="1.3.1.-" evidence="12"/>
<dbReference type="GO" id="GO:0017150">
    <property type="term" value="F:tRNA dihydrouridine synthase activity"/>
    <property type="evidence" value="ECO:0007669"/>
    <property type="project" value="InterPro"/>
</dbReference>
<dbReference type="Gene3D" id="3.20.20.70">
    <property type="entry name" value="Aldolase class I"/>
    <property type="match status" value="1"/>
</dbReference>
<dbReference type="InterPro" id="IPR013785">
    <property type="entry name" value="Aldolase_TIM"/>
</dbReference>
<evidence type="ECO:0000259" key="15">
    <source>
        <dbReference type="Pfam" id="PF01207"/>
    </source>
</evidence>
<comment type="catalytic activity">
    <reaction evidence="11">
        <text>a 5,6-dihydrouridine in tRNA + NAD(+) = a uridine in tRNA + NADH + H(+)</text>
        <dbReference type="Rhea" id="RHEA:54452"/>
        <dbReference type="Rhea" id="RHEA-COMP:13339"/>
        <dbReference type="Rhea" id="RHEA-COMP:13887"/>
        <dbReference type="ChEBI" id="CHEBI:15378"/>
        <dbReference type="ChEBI" id="CHEBI:57540"/>
        <dbReference type="ChEBI" id="CHEBI:57945"/>
        <dbReference type="ChEBI" id="CHEBI:65315"/>
        <dbReference type="ChEBI" id="CHEBI:74443"/>
    </reaction>
</comment>
<name>A0A0G0I319_9BACT</name>
<dbReference type="Pfam" id="PF01207">
    <property type="entry name" value="Dus"/>
    <property type="match status" value="2"/>
</dbReference>
<dbReference type="InterPro" id="IPR018517">
    <property type="entry name" value="tRNA_hU_synthase_CS"/>
</dbReference>
<accession>A0A0G0I319</accession>
<feature type="binding site" evidence="14">
    <location>
        <position position="205"/>
    </location>
    <ligand>
        <name>FMN</name>
        <dbReference type="ChEBI" id="CHEBI:58210"/>
    </ligand>
</feature>
<feature type="binding site" evidence="14">
    <location>
        <position position="72"/>
    </location>
    <ligand>
        <name>FMN</name>
        <dbReference type="ChEBI" id="CHEBI:58210"/>
    </ligand>
</feature>
<comment type="catalytic activity">
    <reaction evidence="10">
        <text>a 5,6-dihydrouridine in tRNA + NADP(+) = a uridine in tRNA + NADPH + H(+)</text>
        <dbReference type="Rhea" id="RHEA:23624"/>
        <dbReference type="Rhea" id="RHEA-COMP:13339"/>
        <dbReference type="Rhea" id="RHEA-COMP:13887"/>
        <dbReference type="ChEBI" id="CHEBI:15378"/>
        <dbReference type="ChEBI" id="CHEBI:57783"/>
        <dbReference type="ChEBI" id="CHEBI:58349"/>
        <dbReference type="ChEBI" id="CHEBI:65315"/>
        <dbReference type="ChEBI" id="CHEBI:74443"/>
    </reaction>
</comment>
<dbReference type="SUPFAM" id="SSF51395">
    <property type="entry name" value="FMN-linked oxidoreductases"/>
    <property type="match status" value="1"/>
</dbReference>
<dbReference type="PANTHER" id="PTHR45846">
    <property type="entry name" value="TRNA-DIHYDROURIDINE(47) SYNTHASE [NAD(P)(+)]-LIKE"/>
    <property type="match status" value="1"/>
</dbReference>